<dbReference type="PANTHER" id="PTHR30273">
    <property type="entry name" value="PERIPLASMIC SIGNAL SENSOR AND SIGMA FACTOR ACTIVATOR FECR-RELATED"/>
    <property type="match status" value="1"/>
</dbReference>
<dbReference type="InterPro" id="IPR012373">
    <property type="entry name" value="Ferrdict_sens_TM"/>
</dbReference>
<feature type="domain" description="FecR protein" evidence="2">
    <location>
        <begin position="119"/>
        <end position="209"/>
    </location>
</feature>
<evidence type="ECO:0000259" key="2">
    <source>
        <dbReference type="Pfam" id="PF04773"/>
    </source>
</evidence>
<dbReference type="PANTHER" id="PTHR30273:SF2">
    <property type="entry name" value="PROTEIN FECR"/>
    <property type="match status" value="1"/>
</dbReference>
<dbReference type="EMBL" id="JBHUHZ010000006">
    <property type="protein sequence ID" value="MFD2164606.1"/>
    <property type="molecule type" value="Genomic_DNA"/>
</dbReference>
<keyword evidence="1" id="KW-0472">Membrane</keyword>
<dbReference type="RefSeq" id="WP_255901531.1">
    <property type="nucleotide sequence ID" value="NZ_JAFMZO010000002.1"/>
</dbReference>
<evidence type="ECO:0000259" key="3">
    <source>
        <dbReference type="Pfam" id="PF16344"/>
    </source>
</evidence>
<evidence type="ECO:0000313" key="5">
    <source>
        <dbReference type="Proteomes" id="UP001597387"/>
    </source>
</evidence>
<dbReference type="Proteomes" id="UP001597387">
    <property type="component" value="Unassembled WGS sequence"/>
</dbReference>
<evidence type="ECO:0000256" key="1">
    <source>
        <dbReference type="SAM" id="Phobius"/>
    </source>
</evidence>
<dbReference type="InterPro" id="IPR032508">
    <property type="entry name" value="FecR_C"/>
</dbReference>
<proteinExistence type="predicted"/>
<feature type="domain" description="Protein FecR C-terminal" evidence="3">
    <location>
        <begin position="276"/>
        <end position="344"/>
    </location>
</feature>
<keyword evidence="5" id="KW-1185">Reference proteome</keyword>
<protein>
    <submittedName>
        <fullName evidence="4">FecR family protein</fullName>
    </submittedName>
</protein>
<dbReference type="PIRSF" id="PIRSF018266">
    <property type="entry name" value="FecR"/>
    <property type="match status" value="1"/>
</dbReference>
<name>A0ABW4ZS28_9SPHI</name>
<feature type="transmembrane region" description="Helical" evidence="1">
    <location>
        <begin position="86"/>
        <end position="104"/>
    </location>
</feature>
<keyword evidence="1" id="KW-0812">Transmembrane</keyword>
<reference evidence="5" key="1">
    <citation type="journal article" date="2019" name="Int. J. Syst. Evol. Microbiol.">
        <title>The Global Catalogue of Microorganisms (GCM) 10K type strain sequencing project: providing services to taxonomists for standard genome sequencing and annotation.</title>
        <authorList>
            <consortium name="The Broad Institute Genomics Platform"/>
            <consortium name="The Broad Institute Genome Sequencing Center for Infectious Disease"/>
            <person name="Wu L."/>
            <person name="Ma J."/>
        </authorList>
    </citation>
    <scope>NUCLEOTIDE SEQUENCE [LARGE SCALE GENOMIC DNA]</scope>
    <source>
        <strain evidence="5">KCTC 42217</strain>
    </source>
</reference>
<sequence length="366" mass="41913">MREDIKISLINYITGQADETESAEVREWIRSKPENEQYYFELYEAWHGSLYAERDIVDVESAYALFRAKASDRTPVYRRLRFLPKLAAAALVVFACAIAVYDFISTKPPETLIELSIPKGLTKKLVLPDGSTVWINAGSQITYSRDFGKTDRDVFLVGEAYFYIAKTDTEIPFLVKTDKFTIRDVGTVFNVKAYPEDEVFETTVVEGKVSVEGKLTQGSDLESKVFLDANQVLKINTDENKPTGNKAGIRAAEPVKVMQISDSQIEKYNGWKDDFLIFEGETFEEICKILERRYDVEIVFGNQELKAYQYTGTFKNIENISTVFEVIKENTPIKYNTDGNRITILKANRPININLKDDDDLRKNYY</sequence>
<evidence type="ECO:0000313" key="4">
    <source>
        <dbReference type="EMBL" id="MFD2164606.1"/>
    </source>
</evidence>
<comment type="caution">
    <text evidence="4">The sequence shown here is derived from an EMBL/GenBank/DDBJ whole genome shotgun (WGS) entry which is preliminary data.</text>
</comment>
<dbReference type="Pfam" id="PF16344">
    <property type="entry name" value="FecR_C"/>
    <property type="match status" value="1"/>
</dbReference>
<dbReference type="Gene3D" id="2.60.120.1440">
    <property type="match status" value="1"/>
</dbReference>
<gene>
    <name evidence="4" type="ORF">ACFSJU_19525</name>
</gene>
<dbReference type="Pfam" id="PF04773">
    <property type="entry name" value="FecR"/>
    <property type="match status" value="1"/>
</dbReference>
<organism evidence="4 5">
    <name type="scientific">Paradesertivirga mongoliensis</name>
    <dbReference type="NCBI Taxonomy" id="2100740"/>
    <lineage>
        <taxon>Bacteria</taxon>
        <taxon>Pseudomonadati</taxon>
        <taxon>Bacteroidota</taxon>
        <taxon>Sphingobacteriia</taxon>
        <taxon>Sphingobacteriales</taxon>
        <taxon>Sphingobacteriaceae</taxon>
        <taxon>Paradesertivirga</taxon>
    </lineage>
</organism>
<dbReference type="Gene3D" id="3.55.50.30">
    <property type="match status" value="1"/>
</dbReference>
<accession>A0ABW4ZS28</accession>
<keyword evidence="1" id="KW-1133">Transmembrane helix</keyword>
<dbReference type="InterPro" id="IPR006860">
    <property type="entry name" value="FecR"/>
</dbReference>